<evidence type="ECO:0000313" key="3">
    <source>
        <dbReference type="EMBL" id="OQX03772.1"/>
    </source>
</evidence>
<dbReference type="Gene3D" id="3.40.140.10">
    <property type="entry name" value="Cytidine Deaminase, domain 2"/>
    <property type="match status" value="1"/>
</dbReference>
<dbReference type="SUPFAM" id="SSF53927">
    <property type="entry name" value="Cytidine deaminase-like"/>
    <property type="match status" value="1"/>
</dbReference>
<proteinExistence type="predicted"/>
<protein>
    <recommendedName>
        <fullName evidence="2">CMP/dCMP-type deaminase domain-containing protein</fullName>
    </recommendedName>
</protein>
<sequence length="320" mass="35753">MPKLDEYLKKPVSELVADSPRVIPQEEMERHKIYSLLLMSMVAFNWNSNKRGIDDSQKPSPSKDYGSNLLLSTPEKPVPRGKSLKGDYLGHNIAAFAVDRDGFVIDFDFNHNEIFNSSTQHAEARLLNRVFSLNQINDSWNVGAQSEATSSNSYGQLLQGVTIYTSLESCAQCSGIMTLGNAKEVVYLQEDPGQYKIGNIMFRLTESSDPNRKALAPRPIAASAFGFNYYSALSEKFGEYKKATGNSSITSFLCTEVAFLVFIEAEKELHQLAHNGLMFPDWKAKLVTGSESQLSNRDVLEECLGFYKYFAVKGRRGTPH</sequence>
<dbReference type="Pfam" id="PF00383">
    <property type="entry name" value="dCMP_cyt_deam_1"/>
    <property type="match status" value="1"/>
</dbReference>
<dbReference type="InterPro" id="IPR016193">
    <property type="entry name" value="Cytidine_deaminase-like"/>
</dbReference>
<dbReference type="AlphaFoldDB" id="A0A1Y1QET8"/>
<dbReference type="GO" id="GO:0003824">
    <property type="term" value="F:catalytic activity"/>
    <property type="evidence" value="ECO:0007669"/>
    <property type="project" value="InterPro"/>
</dbReference>
<organism evidence="3 4">
    <name type="scientific">Thiothrix lacustris</name>
    <dbReference type="NCBI Taxonomy" id="525917"/>
    <lineage>
        <taxon>Bacteria</taxon>
        <taxon>Pseudomonadati</taxon>
        <taxon>Pseudomonadota</taxon>
        <taxon>Gammaproteobacteria</taxon>
        <taxon>Thiotrichales</taxon>
        <taxon>Thiotrichaceae</taxon>
        <taxon>Thiothrix</taxon>
    </lineage>
</organism>
<evidence type="ECO:0000313" key="4">
    <source>
        <dbReference type="Proteomes" id="UP000192491"/>
    </source>
</evidence>
<dbReference type="InterPro" id="IPR002125">
    <property type="entry name" value="CMP_dCMP_dom"/>
</dbReference>
<evidence type="ECO:0000259" key="2">
    <source>
        <dbReference type="Pfam" id="PF00383"/>
    </source>
</evidence>
<feature type="domain" description="CMP/dCMP-type deaminase" evidence="2">
    <location>
        <begin position="88"/>
        <end position="188"/>
    </location>
</feature>
<evidence type="ECO:0000256" key="1">
    <source>
        <dbReference type="SAM" id="MobiDB-lite"/>
    </source>
</evidence>
<name>A0A1Y1QET8_9GAMM</name>
<reference evidence="3 4" key="1">
    <citation type="submission" date="2017-01" db="EMBL/GenBank/DDBJ databases">
        <title>Novel large sulfur bacteria in the metagenomes of groundwater-fed chemosynthetic microbial mats in the Lake Huron basin.</title>
        <authorList>
            <person name="Sharrar A.M."/>
            <person name="Flood B.E."/>
            <person name="Bailey J.V."/>
            <person name="Jones D.S."/>
            <person name="Biddanda B."/>
            <person name="Ruberg S.A."/>
            <person name="Marcus D.N."/>
            <person name="Dick G.J."/>
        </authorList>
    </citation>
    <scope>NUCLEOTIDE SEQUENCE [LARGE SCALE GENOMIC DNA]</scope>
    <source>
        <strain evidence="3">A8</strain>
    </source>
</reference>
<accession>A0A1Y1QET8</accession>
<feature type="region of interest" description="Disordered" evidence="1">
    <location>
        <begin position="51"/>
        <end position="83"/>
    </location>
</feature>
<dbReference type="EMBL" id="MTEJ01000381">
    <property type="protein sequence ID" value="OQX03772.1"/>
    <property type="molecule type" value="Genomic_DNA"/>
</dbReference>
<gene>
    <name evidence="3" type="ORF">BWK73_38420</name>
</gene>
<comment type="caution">
    <text evidence="3">The sequence shown here is derived from an EMBL/GenBank/DDBJ whole genome shotgun (WGS) entry which is preliminary data.</text>
</comment>
<dbReference type="Proteomes" id="UP000192491">
    <property type="component" value="Unassembled WGS sequence"/>
</dbReference>